<dbReference type="InterPro" id="IPR011712">
    <property type="entry name" value="Sig_transdc_His_kin_sub3_dim/P"/>
</dbReference>
<evidence type="ECO:0000256" key="6">
    <source>
        <dbReference type="ARBA" id="ARBA00022485"/>
    </source>
</evidence>
<keyword evidence="14" id="KW-0408">Iron</keyword>
<evidence type="ECO:0000256" key="7">
    <source>
        <dbReference type="ARBA" id="ARBA00022490"/>
    </source>
</evidence>
<comment type="catalytic activity">
    <reaction evidence="1">
        <text>ATP + protein L-histidine = ADP + protein N-phospho-L-histidine.</text>
        <dbReference type="EC" id="2.7.13.3"/>
    </reaction>
</comment>
<evidence type="ECO:0000256" key="13">
    <source>
        <dbReference type="ARBA" id="ARBA00022840"/>
    </source>
</evidence>
<evidence type="ECO:0000256" key="1">
    <source>
        <dbReference type="ARBA" id="ARBA00000085"/>
    </source>
</evidence>
<dbReference type="Proteomes" id="UP000473525">
    <property type="component" value="Unassembled WGS sequence"/>
</dbReference>
<dbReference type="InterPro" id="IPR005467">
    <property type="entry name" value="His_kinase_dom"/>
</dbReference>
<dbReference type="PANTHER" id="PTHR24421">
    <property type="entry name" value="NITRATE/NITRITE SENSOR PROTEIN NARX-RELATED"/>
    <property type="match status" value="1"/>
</dbReference>
<dbReference type="InterPro" id="IPR003594">
    <property type="entry name" value="HATPase_dom"/>
</dbReference>
<comment type="subcellular location">
    <subcellularLocation>
        <location evidence="3">Cytoplasm</location>
    </subcellularLocation>
</comment>
<dbReference type="PANTHER" id="PTHR24421:SF10">
    <property type="entry name" value="NITRATE_NITRITE SENSOR PROTEIN NARQ"/>
    <property type="match status" value="1"/>
</dbReference>
<evidence type="ECO:0000256" key="11">
    <source>
        <dbReference type="ARBA" id="ARBA00022741"/>
    </source>
</evidence>
<evidence type="ECO:0000259" key="20">
    <source>
        <dbReference type="PROSITE" id="PS50109"/>
    </source>
</evidence>
<dbReference type="GO" id="GO:0046983">
    <property type="term" value="F:protein dimerization activity"/>
    <property type="evidence" value="ECO:0007669"/>
    <property type="project" value="InterPro"/>
</dbReference>
<evidence type="ECO:0000256" key="16">
    <source>
        <dbReference type="ARBA" id="ARBA00023014"/>
    </source>
</evidence>
<protein>
    <recommendedName>
        <fullName evidence="5">Oxygen sensor histidine kinase NreB</fullName>
        <ecNumber evidence="4">2.7.13.3</ecNumber>
    </recommendedName>
    <alternativeName>
        <fullName evidence="18">Nitrogen regulation protein B</fullName>
    </alternativeName>
</protein>
<organism evidence="21 22">
    <name type="scientific">Nocardioides agri</name>
    <dbReference type="NCBI Taxonomy" id="2682843"/>
    <lineage>
        <taxon>Bacteria</taxon>
        <taxon>Bacillati</taxon>
        <taxon>Actinomycetota</taxon>
        <taxon>Actinomycetes</taxon>
        <taxon>Propionibacteriales</taxon>
        <taxon>Nocardioidaceae</taxon>
        <taxon>Nocardioides</taxon>
    </lineage>
</organism>
<feature type="transmembrane region" description="Helical" evidence="19">
    <location>
        <begin position="252"/>
        <end position="271"/>
    </location>
</feature>
<dbReference type="Pfam" id="PF02518">
    <property type="entry name" value="HATPase_c"/>
    <property type="match status" value="1"/>
</dbReference>
<keyword evidence="19" id="KW-1133">Transmembrane helix</keyword>
<evidence type="ECO:0000256" key="19">
    <source>
        <dbReference type="SAM" id="Phobius"/>
    </source>
</evidence>
<evidence type="ECO:0000256" key="17">
    <source>
        <dbReference type="ARBA" id="ARBA00024827"/>
    </source>
</evidence>
<dbReference type="SMART" id="SM00387">
    <property type="entry name" value="HATPase_c"/>
    <property type="match status" value="1"/>
</dbReference>
<evidence type="ECO:0000256" key="15">
    <source>
        <dbReference type="ARBA" id="ARBA00023012"/>
    </source>
</evidence>
<feature type="transmembrane region" description="Helical" evidence="19">
    <location>
        <begin position="376"/>
        <end position="397"/>
    </location>
</feature>
<keyword evidence="16" id="KW-0411">Iron-sulfur</keyword>
<accession>A0A6L6XQN6</accession>
<keyword evidence="12" id="KW-0418">Kinase</keyword>
<feature type="transmembrane region" description="Helical" evidence="19">
    <location>
        <begin position="213"/>
        <end position="232"/>
    </location>
</feature>
<dbReference type="Gene3D" id="3.30.565.10">
    <property type="entry name" value="Histidine kinase-like ATPase, C-terminal domain"/>
    <property type="match status" value="1"/>
</dbReference>
<dbReference type="InterPro" id="IPR036890">
    <property type="entry name" value="HATPase_C_sf"/>
</dbReference>
<evidence type="ECO:0000313" key="22">
    <source>
        <dbReference type="Proteomes" id="UP000473525"/>
    </source>
</evidence>
<proteinExistence type="predicted"/>
<keyword evidence="6" id="KW-0004">4Fe-4S</keyword>
<keyword evidence="19" id="KW-0812">Transmembrane</keyword>
<dbReference type="GO" id="GO:0046872">
    <property type="term" value="F:metal ion binding"/>
    <property type="evidence" value="ECO:0007669"/>
    <property type="project" value="UniProtKB-KW"/>
</dbReference>
<evidence type="ECO:0000256" key="18">
    <source>
        <dbReference type="ARBA" id="ARBA00030800"/>
    </source>
</evidence>
<feature type="transmembrane region" description="Helical" evidence="19">
    <location>
        <begin position="178"/>
        <end position="201"/>
    </location>
</feature>
<comment type="cofactor">
    <cofactor evidence="2">
        <name>[4Fe-4S] cluster</name>
        <dbReference type="ChEBI" id="CHEBI:49883"/>
    </cofactor>
</comment>
<sequence>MSRARRLLLVVAAWAVPTAWVVVALLSGPSDGTTIAGSRWSDTLEITEAYGDTPLRAGETVLAVDGRDLDSWVIDGGPSREVGDVVPYRVRRGGTGVDVIVTVEVPLRRYPLLAAARAHASALAIALMPLAAASWVLWRRPTVATGSLLAAAALAPAALTASPLGLGPIDLAGGRGSWPYAVGQAAFALGLGCALLVALTFCGVPRWMRRRPVVAAAPFAVPLLGYLVWALAAVPRQAPGAGRLQVAETIALPALVATAPVAVAVLARGYLTATERRDRLALRLVLLTLSGGIAVRLLLVDLPRALTGDAIVPWPLLGLLLVPTVLVCVAVAMLRYRLDEIEPAVRRALAQSLAFLVVGSLFAALAVAVGRASDTSFEALVAGGVIALLLLPLGLGLQRGVARLLHRDRELPREVVTELRALDPLTDPAEVLEETLTLLARRLHLSYAAISVQDSDPVDASIGEPRGDATTVDLVVAGARVGRLLLEVDADRAPFGSADRRLLEDVGNQVGVLVQSVLINRELQRSRQQLVAAREEERRRVRRDLHDGLGPSLATLAMGLEAAGELIADDPERAAGMVADLSDQAREEIAEVRRLVDGLRPPALDQLGLLSALQQRADDHNTAARAGTRPGVMTWTLEADEDVGQLPAAVEVAAYRIVIEAVNNAARHSSAPTCVVGLRRDPDALLIRVVDHGTGLGPRPGAGVGLSSMRERAEELGGTCTLTSYDGAGTVVEARLPLPSPAAPGGAG</sequence>
<evidence type="ECO:0000256" key="2">
    <source>
        <dbReference type="ARBA" id="ARBA00001966"/>
    </source>
</evidence>
<evidence type="ECO:0000256" key="9">
    <source>
        <dbReference type="ARBA" id="ARBA00022679"/>
    </source>
</evidence>
<comment type="function">
    <text evidence="17">Member of the two-component regulatory system NreB/NreC involved in the control of dissimilatory nitrate/nitrite reduction in response to oxygen. NreB functions as a direct oxygen sensor histidine kinase which is autophosphorylated, in the absence of oxygen, probably at the conserved histidine residue, and transfers its phosphate group probably to a conserved aspartate residue of NreC. NreB/NreC activates the expression of the nitrate (narGHJI) and nitrite (nir) reductase operons, as well as the putative nitrate transporter gene narT.</text>
</comment>
<dbReference type="GO" id="GO:0005524">
    <property type="term" value="F:ATP binding"/>
    <property type="evidence" value="ECO:0007669"/>
    <property type="project" value="UniProtKB-KW"/>
</dbReference>
<dbReference type="CDD" id="cd16917">
    <property type="entry name" value="HATPase_UhpB-NarQ-NarX-like"/>
    <property type="match status" value="1"/>
</dbReference>
<dbReference type="GO" id="GO:0051539">
    <property type="term" value="F:4 iron, 4 sulfur cluster binding"/>
    <property type="evidence" value="ECO:0007669"/>
    <property type="project" value="UniProtKB-KW"/>
</dbReference>
<reference evidence="21 22" key="1">
    <citation type="submission" date="2019-12" db="EMBL/GenBank/DDBJ databases">
        <authorList>
            <person name="Huq M.A."/>
        </authorList>
    </citation>
    <scope>NUCLEOTIDE SEQUENCE [LARGE SCALE GENOMIC DNA]</scope>
    <source>
        <strain evidence="21 22">MAH-18</strain>
    </source>
</reference>
<evidence type="ECO:0000256" key="8">
    <source>
        <dbReference type="ARBA" id="ARBA00022553"/>
    </source>
</evidence>
<dbReference type="InterPro" id="IPR004358">
    <property type="entry name" value="Sig_transdc_His_kin-like_C"/>
</dbReference>
<evidence type="ECO:0000313" key="21">
    <source>
        <dbReference type="EMBL" id="MVQ49619.1"/>
    </source>
</evidence>
<evidence type="ECO:0000256" key="3">
    <source>
        <dbReference type="ARBA" id="ARBA00004496"/>
    </source>
</evidence>
<dbReference type="InterPro" id="IPR050482">
    <property type="entry name" value="Sensor_HK_TwoCompSys"/>
</dbReference>
<feature type="transmembrane region" description="Helical" evidence="19">
    <location>
        <begin position="118"/>
        <end position="138"/>
    </location>
</feature>
<keyword evidence="10" id="KW-0479">Metal-binding</keyword>
<feature type="transmembrane region" description="Helical" evidence="19">
    <location>
        <begin position="311"/>
        <end position="336"/>
    </location>
</feature>
<evidence type="ECO:0000256" key="14">
    <source>
        <dbReference type="ARBA" id="ARBA00023004"/>
    </source>
</evidence>
<dbReference type="EMBL" id="WSEK01000004">
    <property type="protein sequence ID" value="MVQ49619.1"/>
    <property type="molecule type" value="Genomic_DNA"/>
</dbReference>
<keyword evidence="7" id="KW-0963">Cytoplasm</keyword>
<keyword evidence="11" id="KW-0547">Nucleotide-binding</keyword>
<dbReference type="AlphaFoldDB" id="A0A6L6XQN6"/>
<comment type="caution">
    <text evidence="21">The sequence shown here is derived from an EMBL/GenBank/DDBJ whole genome shotgun (WGS) entry which is preliminary data.</text>
</comment>
<dbReference type="GO" id="GO:0005737">
    <property type="term" value="C:cytoplasm"/>
    <property type="evidence" value="ECO:0007669"/>
    <property type="project" value="UniProtKB-SubCell"/>
</dbReference>
<keyword evidence="13" id="KW-0067">ATP-binding</keyword>
<gene>
    <name evidence="21" type="ORF">GON03_10540</name>
</gene>
<keyword evidence="19" id="KW-0472">Membrane</keyword>
<keyword evidence="9" id="KW-0808">Transferase</keyword>
<evidence type="ECO:0000256" key="12">
    <source>
        <dbReference type="ARBA" id="ARBA00022777"/>
    </source>
</evidence>
<keyword evidence="22" id="KW-1185">Reference proteome</keyword>
<dbReference type="EC" id="2.7.13.3" evidence="4"/>
<dbReference type="GO" id="GO:0000155">
    <property type="term" value="F:phosphorelay sensor kinase activity"/>
    <property type="evidence" value="ECO:0007669"/>
    <property type="project" value="InterPro"/>
</dbReference>
<dbReference type="RefSeq" id="WP_157342364.1">
    <property type="nucleotide sequence ID" value="NZ_WSEK01000004.1"/>
</dbReference>
<feature type="transmembrane region" description="Helical" evidence="19">
    <location>
        <begin position="280"/>
        <end position="299"/>
    </location>
</feature>
<dbReference type="GO" id="GO:0016020">
    <property type="term" value="C:membrane"/>
    <property type="evidence" value="ECO:0007669"/>
    <property type="project" value="InterPro"/>
</dbReference>
<keyword evidence="8" id="KW-0597">Phosphoprotein</keyword>
<dbReference type="Gene3D" id="1.20.5.1930">
    <property type="match status" value="1"/>
</dbReference>
<evidence type="ECO:0000256" key="10">
    <source>
        <dbReference type="ARBA" id="ARBA00022723"/>
    </source>
</evidence>
<dbReference type="PROSITE" id="PS50109">
    <property type="entry name" value="HIS_KIN"/>
    <property type="match status" value="1"/>
</dbReference>
<dbReference type="Pfam" id="PF07730">
    <property type="entry name" value="HisKA_3"/>
    <property type="match status" value="1"/>
</dbReference>
<feature type="domain" description="Histidine kinase" evidence="20">
    <location>
        <begin position="656"/>
        <end position="740"/>
    </location>
</feature>
<evidence type="ECO:0000256" key="4">
    <source>
        <dbReference type="ARBA" id="ARBA00012438"/>
    </source>
</evidence>
<name>A0A6L6XQN6_9ACTN</name>
<dbReference type="PRINTS" id="PR00344">
    <property type="entry name" value="BCTRLSENSOR"/>
</dbReference>
<feature type="transmembrane region" description="Helical" evidence="19">
    <location>
        <begin position="348"/>
        <end position="370"/>
    </location>
</feature>
<feature type="transmembrane region" description="Helical" evidence="19">
    <location>
        <begin position="145"/>
        <end position="166"/>
    </location>
</feature>
<evidence type="ECO:0000256" key="5">
    <source>
        <dbReference type="ARBA" id="ARBA00017322"/>
    </source>
</evidence>
<dbReference type="SUPFAM" id="SSF55874">
    <property type="entry name" value="ATPase domain of HSP90 chaperone/DNA topoisomerase II/histidine kinase"/>
    <property type="match status" value="1"/>
</dbReference>
<keyword evidence="15" id="KW-0902">Two-component regulatory system</keyword>